<evidence type="ECO:0000256" key="3">
    <source>
        <dbReference type="ARBA" id="ARBA00022989"/>
    </source>
</evidence>
<feature type="transmembrane region" description="Helical" evidence="5">
    <location>
        <begin position="232"/>
        <end position="253"/>
    </location>
</feature>
<dbReference type="Proteomes" id="UP001147830">
    <property type="component" value="Unassembled WGS sequence"/>
</dbReference>
<dbReference type="EMBL" id="JAOANI010000015">
    <property type="protein sequence ID" value="MCT7358999.1"/>
    <property type="molecule type" value="Genomic_DNA"/>
</dbReference>
<feature type="transmembrane region" description="Helical" evidence="5">
    <location>
        <begin position="170"/>
        <end position="191"/>
    </location>
</feature>
<dbReference type="Gene3D" id="1.20.1530.20">
    <property type="match status" value="1"/>
</dbReference>
<dbReference type="RefSeq" id="WP_260975889.1">
    <property type="nucleotide sequence ID" value="NZ_JAOANI010000015.1"/>
</dbReference>
<proteinExistence type="predicted"/>
<feature type="transmembrane region" description="Helical" evidence="5">
    <location>
        <begin position="6"/>
        <end position="27"/>
    </location>
</feature>
<evidence type="ECO:0000256" key="4">
    <source>
        <dbReference type="ARBA" id="ARBA00023136"/>
    </source>
</evidence>
<feature type="transmembrane region" description="Helical" evidence="5">
    <location>
        <begin position="139"/>
        <end position="158"/>
    </location>
</feature>
<evidence type="ECO:0000256" key="1">
    <source>
        <dbReference type="ARBA" id="ARBA00004141"/>
    </source>
</evidence>
<evidence type="ECO:0000256" key="5">
    <source>
        <dbReference type="SAM" id="Phobius"/>
    </source>
</evidence>
<dbReference type="InterPro" id="IPR002657">
    <property type="entry name" value="BilAc:Na_symport/Acr3"/>
</dbReference>
<dbReference type="AlphaFoldDB" id="A0A9X3ARN2"/>
<dbReference type="Pfam" id="PF01758">
    <property type="entry name" value="SBF"/>
    <property type="match status" value="1"/>
</dbReference>
<comment type="caution">
    <text evidence="6">The sequence shown here is derived from an EMBL/GenBank/DDBJ whole genome shotgun (WGS) entry which is preliminary data.</text>
</comment>
<dbReference type="GO" id="GO:0016020">
    <property type="term" value="C:membrane"/>
    <property type="evidence" value="ECO:0007669"/>
    <property type="project" value="UniProtKB-SubCell"/>
</dbReference>
<keyword evidence="7" id="KW-1185">Reference proteome</keyword>
<name>A0A9X3ARN2_9GAMM</name>
<feature type="transmembrane region" description="Helical" evidence="5">
    <location>
        <begin position="259"/>
        <end position="281"/>
    </location>
</feature>
<keyword evidence="4 5" id="KW-0472">Membrane</keyword>
<protein>
    <submittedName>
        <fullName evidence="6">Bile acid:sodium symporter family protein</fullName>
    </submittedName>
</protein>
<evidence type="ECO:0000313" key="6">
    <source>
        <dbReference type="EMBL" id="MCT7358999.1"/>
    </source>
</evidence>
<dbReference type="PANTHER" id="PTHR10361">
    <property type="entry name" value="SODIUM-BILE ACID COTRANSPORTER"/>
    <property type="match status" value="1"/>
</dbReference>
<feature type="transmembrane region" description="Helical" evidence="5">
    <location>
        <begin position="68"/>
        <end position="90"/>
    </location>
</feature>
<comment type="subcellular location">
    <subcellularLocation>
        <location evidence="1">Membrane</location>
        <topology evidence="1">Multi-pass membrane protein</topology>
    </subcellularLocation>
</comment>
<evidence type="ECO:0000313" key="7">
    <source>
        <dbReference type="Proteomes" id="UP001147830"/>
    </source>
</evidence>
<feature type="transmembrane region" description="Helical" evidence="5">
    <location>
        <begin position="39"/>
        <end position="62"/>
    </location>
</feature>
<reference evidence="6" key="2">
    <citation type="submission" date="2022-08" db="EMBL/GenBank/DDBJ databases">
        <authorList>
            <person name="Dong C."/>
        </authorList>
    </citation>
    <scope>NUCLEOTIDE SEQUENCE</scope>
    <source>
        <strain evidence="6">59MF3M-4</strain>
    </source>
</reference>
<sequence>MLQSLIQIGLPIALILIMVGVGLGLTPEDFRRVFRQPRGFLIGAFCQMLLLPLIAMAIIAVTGLHGELAIGLFILALCPGGTTSNLYSYLARADVGLSVSLTAVIGFITPFTIPLLGVWAINHYSDAGSHFELPIVSTWIKLMIITVIPVVIGMAIRAKWQHFARRMEPLITRFSVLVLVAVIVSICINLGDKLIGFTLQAGPAALLLNLSTMSLGYLAGRWFLHSEAQARAISLEVGLQNGTLALLITTSILQSAEMSIAPSVYSLIMFVSASLFTVAVLRRDRRQTAVA</sequence>
<dbReference type="PANTHER" id="PTHR10361:SF24">
    <property type="entry name" value="P3 PROTEIN"/>
    <property type="match status" value="1"/>
</dbReference>
<reference evidence="6" key="1">
    <citation type="journal article" date="2022" name="Front. Microbiol.">
        <title>Genome-based taxonomic rearrangement of Oceanobacter-related bacteria including the description of Thalassolituus hydrocarbonoclasticus sp. nov. and Thalassolituus pacificus sp. nov. and emended description of the genus Thalassolituus.</title>
        <authorList>
            <person name="Dong C."/>
            <person name="Wei L."/>
            <person name="Wang J."/>
            <person name="Lai Q."/>
            <person name="Huang Z."/>
            <person name="Shao Z."/>
        </authorList>
    </citation>
    <scope>NUCLEOTIDE SEQUENCE</scope>
    <source>
        <strain evidence="6">59MF3M-4</strain>
    </source>
</reference>
<gene>
    <name evidence="6" type="ORF">NYR02_08210</name>
</gene>
<dbReference type="InterPro" id="IPR004710">
    <property type="entry name" value="Bilac:Na_transpt"/>
</dbReference>
<evidence type="ECO:0000256" key="2">
    <source>
        <dbReference type="ARBA" id="ARBA00022692"/>
    </source>
</evidence>
<dbReference type="InterPro" id="IPR038770">
    <property type="entry name" value="Na+/solute_symporter_sf"/>
</dbReference>
<accession>A0A9X3ARN2</accession>
<organism evidence="6 7">
    <name type="scientific">Thalassolituus pacificus</name>
    <dbReference type="NCBI Taxonomy" id="2975440"/>
    <lineage>
        <taxon>Bacteria</taxon>
        <taxon>Pseudomonadati</taxon>
        <taxon>Pseudomonadota</taxon>
        <taxon>Gammaproteobacteria</taxon>
        <taxon>Oceanospirillales</taxon>
        <taxon>Oceanospirillaceae</taxon>
        <taxon>Thalassolituus</taxon>
    </lineage>
</organism>
<feature type="transmembrane region" description="Helical" evidence="5">
    <location>
        <begin position="197"/>
        <end position="220"/>
    </location>
</feature>
<keyword evidence="3 5" id="KW-1133">Transmembrane helix</keyword>
<keyword evidence="2 5" id="KW-0812">Transmembrane</keyword>
<feature type="transmembrane region" description="Helical" evidence="5">
    <location>
        <begin position="97"/>
        <end position="119"/>
    </location>
</feature>